<keyword evidence="6 10" id="KW-0472">Membrane</keyword>
<keyword evidence="7 10" id="KW-0675">Receptor</keyword>
<keyword evidence="5 10" id="KW-0297">G-protein coupled receptor</keyword>
<dbReference type="GO" id="GO:0042277">
    <property type="term" value="F:peptide binding"/>
    <property type="evidence" value="ECO:0007669"/>
    <property type="project" value="TreeGrafter"/>
</dbReference>
<evidence type="ECO:0000256" key="10">
    <source>
        <dbReference type="RuleBase" id="RU046427"/>
    </source>
</evidence>
<keyword evidence="9 10" id="KW-0807">Transducer</keyword>
<evidence type="ECO:0000256" key="9">
    <source>
        <dbReference type="ARBA" id="ARBA00023224"/>
    </source>
</evidence>
<evidence type="ECO:0000256" key="1">
    <source>
        <dbReference type="ARBA" id="ARBA00004651"/>
    </source>
</evidence>
<feature type="domain" description="G-protein coupled receptors family 1 profile" evidence="11">
    <location>
        <begin position="24"/>
        <end position="287"/>
    </location>
</feature>
<dbReference type="EMBL" id="GFDF01007463">
    <property type="protein sequence ID" value="JAV06621.1"/>
    <property type="molecule type" value="Transcribed_RNA"/>
</dbReference>
<evidence type="ECO:0000259" key="11">
    <source>
        <dbReference type="PROSITE" id="PS50262"/>
    </source>
</evidence>
<feature type="transmembrane region" description="Helical" evidence="10">
    <location>
        <begin position="12"/>
        <end position="33"/>
    </location>
</feature>
<dbReference type="AlphaFoldDB" id="A0A1L8DJM2"/>
<reference evidence="12" key="1">
    <citation type="submission" date="2016-12" db="EMBL/GenBank/DDBJ databases">
        <title>An insight into the sialome and mialome of the sand fly, Nyssomyia neivai.</title>
        <authorList>
            <person name="Sebastian V."/>
            <person name="Goulart T.M."/>
            <person name="Oliveira W."/>
            <person name="Calvo E."/>
            <person name="Oliveira L.F."/>
            <person name="Pinto M.C."/>
            <person name="Rosselino A.M."/>
            <person name="Ribeiro J.M."/>
        </authorList>
    </citation>
    <scope>NUCLEOTIDE SEQUENCE</scope>
</reference>
<dbReference type="InterPro" id="IPR017452">
    <property type="entry name" value="GPCR_Rhodpsn_7TM"/>
</dbReference>
<evidence type="ECO:0000256" key="7">
    <source>
        <dbReference type="ARBA" id="ARBA00023170"/>
    </source>
</evidence>
<keyword evidence="4 10" id="KW-1133">Transmembrane helix</keyword>
<keyword evidence="2" id="KW-1003">Cell membrane</keyword>
<evidence type="ECO:0000256" key="5">
    <source>
        <dbReference type="ARBA" id="ARBA00023040"/>
    </source>
</evidence>
<dbReference type="PROSITE" id="PS50262">
    <property type="entry name" value="G_PROTEIN_RECEP_F1_2"/>
    <property type="match status" value="1"/>
</dbReference>
<dbReference type="PRINTS" id="PR00237">
    <property type="entry name" value="GPCRRHODOPSN"/>
</dbReference>
<proteinExistence type="inferred from homology"/>
<dbReference type="Pfam" id="PF00001">
    <property type="entry name" value="7tm_1"/>
    <property type="match status" value="1"/>
</dbReference>
<organism evidence="12">
    <name type="scientific">Nyssomyia neivai</name>
    <dbReference type="NCBI Taxonomy" id="330878"/>
    <lineage>
        <taxon>Eukaryota</taxon>
        <taxon>Metazoa</taxon>
        <taxon>Ecdysozoa</taxon>
        <taxon>Arthropoda</taxon>
        <taxon>Hexapoda</taxon>
        <taxon>Insecta</taxon>
        <taxon>Pterygota</taxon>
        <taxon>Neoptera</taxon>
        <taxon>Endopterygota</taxon>
        <taxon>Diptera</taxon>
        <taxon>Nematocera</taxon>
        <taxon>Psychodoidea</taxon>
        <taxon>Psychodidae</taxon>
        <taxon>Nyssomyia</taxon>
    </lineage>
</organism>
<keyword evidence="8 10" id="KW-0325">Glycoprotein</keyword>
<evidence type="ECO:0000313" key="12">
    <source>
        <dbReference type="EMBL" id="JAV06621.1"/>
    </source>
</evidence>
<feature type="transmembrane region" description="Helical" evidence="10">
    <location>
        <begin position="45"/>
        <end position="71"/>
    </location>
</feature>
<keyword evidence="3 10" id="KW-0812">Transmembrane</keyword>
<feature type="transmembrane region" description="Helical" evidence="10">
    <location>
        <begin position="125"/>
        <end position="145"/>
    </location>
</feature>
<feature type="transmembrane region" description="Helical" evidence="10">
    <location>
        <begin position="234"/>
        <end position="256"/>
    </location>
</feature>
<evidence type="ECO:0000256" key="3">
    <source>
        <dbReference type="ARBA" id="ARBA00022692"/>
    </source>
</evidence>
<evidence type="ECO:0000256" key="8">
    <source>
        <dbReference type="ARBA" id="ARBA00023180"/>
    </source>
</evidence>
<sequence>MRFNDGHLLSIFGYSFLMVASTIGNVTVLVLLIRKRLKASSRIDVMLMHLAIADLLVTFLLMPLEIAWAYTVQWYGGDLLCRIMSFFRTFGLYLSGFVLVCISLDRYYAILQPLNFSGIDRRGRVMLMTAWIMSVVFSAPQAYIFHVEVHPNTTWYHQCVTYHSFGNSQTLEILYSSCTIMFMYGIPLVIVIFCYASIYLEIYRKTKSTIALTFRRSSSSILSRAKRRTLRMTITIVIVFVVCWTPYHIMCFWYFMDRENAQNVDPRIQKLLYLFACTNSCMNPIVYGVYNIRQKRDRVIVNQLSSLSKRSEGSTRKSIS</sequence>
<evidence type="ECO:0000256" key="4">
    <source>
        <dbReference type="ARBA" id="ARBA00022989"/>
    </source>
</evidence>
<dbReference type="InterPro" id="IPR001817">
    <property type="entry name" value="Vasoprsn_rcpt"/>
</dbReference>
<dbReference type="SMART" id="SM01381">
    <property type="entry name" value="7TM_GPCR_Srsx"/>
    <property type="match status" value="1"/>
</dbReference>
<feature type="transmembrane region" description="Helical" evidence="10">
    <location>
        <begin position="271"/>
        <end position="290"/>
    </location>
</feature>
<dbReference type="PANTHER" id="PTHR24241">
    <property type="entry name" value="NEUROPEPTIDE RECEPTOR-RELATED G-PROTEIN COUPLED RECEPTOR"/>
    <property type="match status" value="1"/>
</dbReference>
<evidence type="ECO:0000256" key="2">
    <source>
        <dbReference type="ARBA" id="ARBA00022475"/>
    </source>
</evidence>
<comment type="similarity">
    <text evidence="10">Belongs to the G-protein coupled receptor 1 family. Vasopressin/oxytocin receptor subfamily.</text>
</comment>
<evidence type="ECO:0000256" key="6">
    <source>
        <dbReference type="ARBA" id="ARBA00023136"/>
    </source>
</evidence>
<comment type="subcellular location">
    <subcellularLocation>
        <location evidence="1 10">Cell membrane</location>
        <topology evidence="1 10">Multi-pass membrane protein</topology>
    </subcellularLocation>
</comment>
<feature type="transmembrane region" description="Helical" evidence="10">
    <location>
        <begin position="173"/>
        <end position="200"/>
    </location>
</feature>
<dbReference type="InterPro" id="IPR000276">
    <property type="entry name" value="GPCR_Rhodpsn"/>
</dbReference>
<dbReference type="SUPFAM" id="SSF81321">
    <property type="entry name" value="Family A G protein-coupled receptor-like"/>
    <property type="match status" value="1"/>
</dbReference>
<dbReference type="PROSITE" id="PS00237">
    <property type="entry name" value="G_PROTEIN_RECEP_F1_1"/>
    <property type="match status" value="1"/>
</dbReference>
<dbReference type="PRINTS" id="PR00896">
    <property type="entry name" value="VASOPRESSINR"/>
</dbReference>
<name>A0A1L8DJM2_9DIPT</name>
<protein>
    <submittedName>
        <fullName evidence="12">Putative 7 transmembrane receptor</fullName>
    </submittedName>
</protein>
<dbReference type="GO" id="GO:0097003">
    <property type="term" value="F:adipokinetic hormone receptor activity"/>
    <property type="evidence" value="ECO:0007669"/>
    <property type="project" value="TreeGrafter"/>
</dbReference>
<dbReference type="GO" id="GO:0005886">
    <property type="term" value="C:plasma membrane"/>
    <property type="evidence" value="ECO:0007669"/>
    <property type="project" value="UniProtKB-SubCell"/>
</dbReference>
<dbReference type="PANTHER" id="PTHR24241:SF59">
    <property type="entry name" value="ADIPOKINETIC HORMONE RECEPTOR, ISOFORM C"/>
    <property type="match status" value="1"/>
</dbReference>
<accession>A0A1L8DJM2</accession>
<dbReference type="GO" id="GO:0005000">
    <property type="term" value="F:vasopressin receptor activity"/>
    <property type="evidence" value="ECO:0007669"/>
    <property type="project" value="InterPro"/>
</dbReference>
<dbReference type="GO" id="GO:0032870">
    <property type="term" value="P:cellular response to hormone stimulus"/>
    <property type="evidence" value="ECO:0007669"/>
    <property type="project" value="TreeGrafter"/>
</dbReference>
<dbReference type="Gene3D" id="1.20.1070.10">
    <property type="entry name" value="Rhodopsin 7-helix transmembrane proteins"/>
    <property type="match status" value="1"/>
</dbReference>
<feature type="transmembrane region" description="Helical" evidence="10">
    <location>
        <begin position="83"/>
        <end position="104"/>
    </location>
</feature>